<dbReference type="Pfam" id="PF07690">
    <property type="entry name" value="MFS_1"/>
    <property type="match status" value="1"/>
</dbReference>
<feature type="transmembrane region" description="Helical" evidence="9">
    <location>
        <begin position="123"/>
        <end position="144"/>
    </location>
</feature>
<gene>
    <name evidence="11" type="ORF">SAMN05421543_10252</name>
</gene>
<keyword evidence="7 9" id="KW-0472">Membrane</keyword>
<keyword evidence="12" id="KW-1185">Reference proteome</keyword>
<evidence type="ECO:0000256" key="8">
    <source>
        <dbReference type="SAM" id="MobiDB-lite"/>
    </source>
</evidence>
<comment type="similarity">
    <text evidence="2">Belongs to the major facilitator superfamily. EmrB family.</text>
</comment>
<evidence type="ECO:0000313" key="11">
    <source>
        <dbReference type="EMBL" id="SFU44489.1"/>
    </source>
</evidence>
<feature type="domain" description="Major facilitator superfamily (MFS) profile" evidence="10">
    <location>
        <begin position="28"/>
        <end position="500"/>
    </location>
</feature>
<dbReference type="InterPro" id="IPR004638">
    <property type="entry name" value="EmrB-like"/>
</dbReference>
<dbReference type="PANTHER" id="PTHR42718">
    <property type="entry name" value="MAJOR FACILITATOR SUPERFAMILY MULTIDRUG TRANSPORTER MFSC"/>
    <property type="match status" value="1"/>
</dbReference>
<accession>A0A1I7G7P6</accession>
<dbReference type="Gene3D" id="1.20.1250.20">
    <property type="entry name" value="MFS general substrate transporter like domains"/>
    <property type="match status" value="1"/>
</dbReference>
<proteinExistence type="inferred from homology"/>
<dbReference type="STRING" id="392015.SAMN05421543_10252"/>
<evidence type="ECO:0000256" key="1">
    <source>
        <dbReference type="ARBA" id="ARBA00004651"/>
    </source>
</evidence>
<feature type="region of interest" description="Disordered" evidence="8">
    <location>
        <begin position="504"/>
        <end position="529"/>
    </location>
</feature>
<protein>
    <submittedName>
        <fullName evidence="11">Drug resistance transporter, EmrB/QacA subfamily</fullName>
    </submittedName>
</protein>
<dbReference type="Proteomes" id="UP000183508">
    <property type="component" value="Unassembled WGS sequence"/>
</dbReference>
<dbReference type="GO" id="GO:0005886">
    <property type="term" value="C:plasma membrane"/>
    <property type="evidence" value="ECO:0007669"/>
    <property type="project" value="UniProtKB-SubCell"/>
</dbReference>
<dbReference type="AlphaFoldDB" id="A0A1I7G7P6"/>
<comment type="subcellular location">
    <subcellularLocation>
        <location evidence="1">Cell membrane</location>
        <topology evidence="1">Multi-pass membrane protein</topology>
    </subcellularLocation>
</comment>
<name>A0A1I7G7P6_9BACL</name>
<evidence type="ECO:0000256" key="3">
    <source>
        <dbReference type="ARBA" id="ARBA00022448"/>
    </source>
</evidence>
<dbReference type="eggNOG" id="COG2814">
    <property type="taxonomic scope" value="Bacteria"/>
</dbReference>
<dbReference type="InterPro" id="IPR011701">
    <property type="entry name" value="MFS"/>
</dbReference>
<evidence type="ECO:0000256" key="2">
    <source>
        <dbReference type="ARBA" id="ARBA00008537"/>
    </source>
</evidence>
<evidence type="ECO:0000256" key="5">
    <source>
        <dbReference type="ARBA" id="ARBA00022692"/>
    </source>
</evidence>
<feature type="transmembrane region" description="Helical" evidence="9">
    <location>
        <begin position="180"/>
        <end position="201"/>
    </location>
</feature>
<evidence type="ECO:0000256" key="9">
    <source>
        <dbReference type="SAM" id="Phobius"/>
    </source>
</evidence>
<feature type="transmembrane region" description="Helical" evidence="9">
    <location>
        <begin position="213"/>
        <end position="233"/>
    </location>
</feature>
<dbReference type="PROSITE" id="PS50850">
    <property type="entry name" value="MFS"/>
    <property type="match status" value="1"/>
</dbReference>
<evidence type="ECO:0000256" key="4">
    <source>
        <dbReference type="ARBA" id="ARBA00022475"/>
    </source>
</evidence>
<feature type="transmembrane region" description="Helical" evidence="9">
    <location>
        <begin position="94"/>
        <end position="117"/>
    </location>
</feature>
<keyword evidence="3" id="KW-0813">Transport</keyword>
<feature type="transmembrane region" description="Helical" evidence="9">
    <location>
        <begin position="477"/>
        <end position="495"/>
    </location>
</feature>
<sequence>MKEVHEGSSTNRRPNAAGGRGDVPVRPIFMLMMAGAFVAFLNQSLINVALPQIMEHLHVSATTGDWLATGYMLVNGVVIPITAYLMERFTTRQLYLSAMGVFCVGTLICAFAPQFWVLLAGRIIQAAGAGVLMPLVTNVIFILFPVERRGWAMGIFGIALNFAPAIGPTLSGWLVEHHSWRVLFFVVLPIALLDLLISFLLLRNVTETRRPRLDTWSVVLSTLGFGGVLYGFSTAGNSGWGSAEVVAAFVIGGVSLLWFVFRQWGAERPLLEVRIFRYPMFTLTTVILVVVTMALFAGMLLMPIYMQDVRGFSPLLSGLMLLPGGVVMGIMSPVTGRLFDRIGARWLAVSGLAITTLTNYALTRLELDTSFLHVTVIYTLRAVGMSILLMPVMTAGLNQLPKRYYPHGTAMSNTLRMVSGAVGMALLVSIMASRTQVHFQVLSMRQQAAVLNGHGAAASDVLDRMMRQATVMGIDDAFWIATGLLFVAFLLSFFIQRTRPMPDILSPSKGQQGRKSRIRSRVALGARDA</sequence>
<feature type="transmembrane region" description="Helical" evidence="9">
    <location>
        <begin position="151"/>
        <end position="174"/>
    </location>
</feature>
<keyword evidence="6 9" id="KW-1133">Transmembrane helix</keyword>
<feature type="transmembrane region" description="Helical" evidence="9">
    <location>
        <begin position="414"/>
        <end position="432"/>
    </location>
</feature>
<dbReference type="InterPro" id="IPR036259">
    <property type="entry name" value="MFS_trans_sf"/>
</dbReference>
<dbReference type="InterPro" id="IPR020846">
    <property type="entry name" value="MFS_dom"/>
</dbReference>
<feature type="transmembrane region" description="Helical" evidence="9">
    <location>
        <begin position="66"/>
        <end position="85"/>
    </location>
</feature>
<evidence type="ECO:0000313" key="12">
    <source>
        <dbReference type="Proteomes" id="UP000183508"/>
    </source>
</evidence>
<feature type="transmembrane region" description="Helical" evidence="9">
    <location>
        <begin position="281"/>
        <end position="306"/>
    </location>
</feature>
<keyword evidence="5 9" id="KW-0812">Transmembrane</keyword>
<evidence type="ECO:0000256" key="7">
    <source>
        <dbReference type="ARBA" id="ARBA00023136"/>
    </source>
</evidence>
<feature type="transmembrane region" description="Helical" evidence="9">
    <location>
        <begin position="374"/>
        <end position="393"/>
    </location>
</feature>
<evidence type="ECO:0000256" key="6">
    <source>
        <dbReference type="ARBA" id="ARBA00022989"/>
    </source>
</evidence>
<dbReference type="NCBIfam" id="TIGR00711">
    <property type="entry name" value="efflux_EmrB"/>
    <property type="match status" value="1"/>
</dbReference>
<feature type="transmembrane region" description="Helical" evidence="9">
    <location>
        <begin position="312"/>
        <end position="331"/>
    </location>
</feature>
<dbReference type="SUPFAM" id="SSF103473">
    <property type="entry name" value="MFS general substrate transporter"/>
    <property type="match status" value="1"/>
</dbReference>
<dbReference type="PRINTS" id="PR01036">
    <property type="entry name" value="TCRTETB"/>
</dbReference>
<feature type="transmembrane region" description="Helical" evidence="9">
    <location>
        <begin position="28"/>
        <end position="46"/>
    </location>
</feature>
<evidence type="ECO:0000259" key="10">
    <source>
        <dbReference type="PROSITE" id="PS50850"/>
    </source>
</evidence>
<organism evidence="11 12">
    <name type="scientific">Alicyclobacillus macrosporangiidus</name>
    <dbReference type="NCBI Taxonomy" id="392015"/>
    <lineage>
        <taxon>Bacteria</taxon>
        <taxon>Bacillati</taxon>
        <taxon>Bacillota</taxon>
        <taxon>Bacilli</taxon>
        <taxon>Bacillales</taxon>
        <taxon>Alicyclobacillaceae</taxon>
        <taxon>Alicyclobacillus</taxon>
    </lineage>
</organism>
<dbReference type="Gene3D" id="1.20.1720.10">
    <property type="entry name" value="Multidrug resistance protein D"/>
    <property type="match status" value="1"/>
</dbReference>
<reference evidence="12" key="1">
    <citation type="submission" date="2016-10" db="EMBL/GenBank/DDBJ databases">
        <authorList>
            <person name="Varghese N."/>
        </authorList>
    </citation>
    <scope>NUCLEOTIDE SEQUENCE [LARGE SCALE GENOMIC DNA]</scope>
    <source>
        <strain evidence="12">DSM 17980</strain>
    </source>
</reference>
<dbReference type="EMBL" id="FPBV01000002">
    <property type="protein sequence ID" value="SFU44489.1"/>
    <property type="molecule type" value="Genomic_DNA"/>
</dbReference>
<dbReference type="PANTHER" id="PTHR42718:SF9">
    <property type="entry name" value="MAJOR FACILITATOR SUPERFAMILY MULTIDRUG TRANSPORTER MFSC"/>
    <property type="match status" value="1"/>
</dbReference>
<keyword evidence="4" id="KW-1003">Cell membrane</keyword>
<feature type="transmembrane region" description="Helical" evidence="9">
    <location>
        <begin position="239"/>
        <end position="261"/>
    </location>
</feature>
<dbReference type="GO" id="GO:0022857">
    <property type="term" value="F:transmembrane transporter activity"/>
    <property type="evidence" value="ECO:0007669"/>
    <property type="project" value="InterPro"/>
</dbReference>
<dbReference type="CDD" id="cd17503">
    <property type="entry name" value="MFS_LmrB_MDR_like"/>
    <property type="match status" value="1"/>
</dbReference>
<feature type="transmembrane region" description="Helical" evidence="9">
    <location>
        <begin position="343"/>
        <end position="362"/>
    </location>
</feature>